<evidence type="ECO:0000313" key="3">
    <source>
        <dbReference type="Proteomes" id="UP000193144"/>
    </source>
</evidence>
<evidence type="ECO:0000313" key="2">
    <source>
        <dbReference type="EMBL" id="ORY13696.1"/>
    </source>
</evidence>
<evidence type="ECO:0000256" key="1">
    <source>
        <dbReference type="SAM" id="Phobius"/>
    </source>
</evidence>
<feature type="transmembrane region" description="Helical" evidence="1">
    <location>
        <begin position="335"/>
        <end position="359"/>
    </location>
</feature>
<sequence length="418" mass="46474">MSSLKIEPSFSTQASYRVAAGLADLNTSTALSMSPTWATALLFDIGSPLWDSRNSIQMKPLDTRFGRCHSTSDATRYTPCEESYLLTGGCLRITPQKDDLRKHPDATIYVVADTKSYQVEFDDVHDQSELRSQGHCKTHGYPIGAIHTCIALGKSQEIQHGYGVCPQALMASGRCLTNTSWIKDPFPYASSLYVYRRTATVYYSRSNFSIVAVKDLSDPDPFLVRAEDLSVISDVVMRSLNFRNANSSDTTSSDLAVFMSAGLQKLDNPFVLRLARTEGRKALATMLQYFHANHVGAGGPESVWEALEPRPGLPPDMYTTLQIAVPSYHVVASSLTLYIFIGVSSALLLLCFTTIIFTCGTVTRWPWRTGYPALDFAIYCLPTRVRHHRNLYKTLASMRERQNASIGKSFEGSRFYAN</sequence>
<gene>
    <name evidence="2" type="ORF">BCR34DRAFT_254955</name>
</gene>
<dbReference type="AlphaFoldDB" id="A0A1Y1ZTX1"/>
<dbReference type="Proteomes" id="UP000193144">
    <property type="component" value="Unassembled WGS sequence"/>
</dbReference>
<comment type="caution">
    <text evidence="2">The sequence shown here is derived from an EMBL/GenBank/DDBJ whole genome shotgun (WGS) entry which is preliminary data.</text>
</comment>
<accession>A0A1Y1ZTX1</accession>
<dbReference type="EMBL" id="MCFA01000039">
    <property type="protein sequence ID" value="ORY13696.1"/>
    <property type="molecule type" value="Genomic_DNA"/>
</dbReference>
<keyword evidence="3" id="KW-1185">Reference proteome</keyword>
<protein>
    <submittedName>
        <fullName evidence="2">Uncharacterized protein</fullName>
    </submittedName>
</protein>
<name>A0A1Y1ZTX1_9PLEO</name>
<reference evidence="2 3" key="1">
    <citation type="submission" date="2016-07" db="EMBL/GenBank/DDBJ databases">
        <title>Pervasive Adenine N6-methylation of Active Genes in Fungi.</title>
        <authorList>
            <consortium name="DOE Joint Genome Institute"/>
            <person name="Mondo S.J."/>
            <person name="Dannebaum R.O."/>
            <person name="Kuo R.C."/>
            <person name="Labutti K."/>
            <person name="Haridas S."/>
            <person name="Kuo A."/>
            <person name="Salamov A."/>
            <person name="Ahrendt S.R."/>
            <person name="Lipzen A."/>
            <person name="Sullivan W."/>
            <person name="Andreopoulos W.B."/>
            <person name="Clum A."/>
            <person name="Lindquist E."/>
            <person name="Daum C."/>
            <person name="Ramamoorthy G.K."/>
            <person name="Gryganskyi A."/>
            <person name="Culley D."/>
            <person name="Magnuson J.K."/>
            <person name="James T.Y."/>
            <person name="O'Malley M.A."/>
            <person name="Stajich J.E."/>
            <person name="Spatafora J.W."/>
            <person name="Visel A."/>
            <person name="Grigoriev I.V."/>
        </authorList>
    </citation>
    <scope>NUCLEOTIDE SEQUENCE [LARGE SCALE GENOMIC DNA]</scope>
    <source>
        <strain evidence="2 3">CBS 115471</strain>
    </source>
</reference>
<keyword evidence="1" id="KW-1133">Transmembrane helix</keyword>
<keyword evidence="1" id="KW-0472">Membrane</keyword>
<proteinExistence type="predicted"/>
<organism evidence="2 3">
    <name type="scientific">Clohesyomyces aquaticus</name>
    <dbReference type="NCBI Taxonomy" id="1231657"/>
    <lineage>
        <taxon>Eukaryota</taxon>
        <taxon>Fungi</taxon>
        <taxon>Dikarya</taxon>
        <taxon>Ascomycota</taxon>
        <taxon>Pezizomycotina</taxon>
        <taxon>Dothideomycetes</taxon>
        <taxon>Pleosporomycetidae</taxon>
        <taxon>Pleosporales</taxon>
        <taxon>Lindgomycetaceae</taxon>
        <taxon>Clohesyomyces</taxon>
    </lineage>
</organism>
<dbReference type="OrthoDB" id="5139479at2759"/>
<keyword evidence="1" id="KW-0812">Transmembrane</keyword>